<comment type="caution">
    <text evidence="3">The sequence shown here is derived from an EMBL/GenBank/DDBJ whole genome shotgun (WGS) entry which is preliminary data.</text>
</comment>
<feature type="compositionally biased region" description="Basic and acidic residues" evidence="2">
    <location>
        <begin position="131"/>
        <end position="148"/>
    </location>
</feature>
<dbReference type="PANTHER" id="PTHR33346">
    <property type="entry name" value="DEHYDRIN XERO 2-RELATED"/>
    <property type="match status" value="1"/>
</dbReference>
<name>A0ABD1THX4_9LAMI</name>
<evidence type="ECO:0000313" key="3">
    <source>
        <dbReference type="EMBL" id="KAL2512321.1"/>
    </source>
</evidence>
<protein>
    <submittedName>
        <fullName evidence="3">Dehydrin LEA</fullName>
    </submittedName>
</protein>
<dbReference type="PROSITE" id="PS00315">
    <property type="entry name" value="DEHYDRIN_1"/>
    <property type="match status" value="1"/>
</dbReference>
<dbReference type="Pfam" id="PF00257">
    <property type="entry name" value="Dehydrin"/>
    <property type="match status" value="1"/>
</dbReference>
<feature type="compositionally biased region" description="Polar residues" evidence="2">
    <location>
        <begin position="149"/>
        <end position="158"/>
    </location>
</feature>
<dbReference type="GO" id="GO:0009414">
    <property type="term" value="P:response to water deprivation"/>
    <property type="evidence" value="ECO:0007669"/>
    <property type="project" value="UniProtKB-ARBA"/>
</dbReference>
<evidence type="ECO:0000313" key="4">
    <source>
        <dbReference type="Proteomes" id="UP001604336"/>
    </source>
</evidence>
<dbReference type="InterPro" id="IPR000167">
    <property type="entry name" value="Dehydrin"/>
</dbReference>
<feature type="compositionally biased region" description="Basic and acidic residues" evidence="2">
    <location>
        <begin position="183"/>
        <end position="195"/>
    </location>
</feature>
<feature type="compositionally biased region" description="Low complexity" evidence="2">
    <location>
        <begin position="100"/>
        <end position="116"/>
    </location>
</feature>
<dbReference type="Proteomes" id="UP001604336">
    <property type="component" value="Unassembled WGS sequence"/>
</dbReference>
<dbReference type="EMBL" id="JBFOLK010000005">
    <property type="protein sequence ID" value="KAL2512321.1"/>
    <property type="molecule type" value="Genomic_DNA"/>
</dbReference>
<proteinExistence type="inferred from homology"/>
<dbReference type="PANTHER" id="PTHR33346:SF5">
    <property type="entry name" value="DEHYDRIN LEA-RELATED"/>
    <property type="match status" value="1"/>
</dbReference>
<feature type="compositionally biased region" description="Low complexity" evidence="2">
    <location>
        <begin position="159"/>
        <end position="182"/>
    </location>
</feature>
<gene>
    <name evidence="3" type="ORF">Adt_17921</name>
</gene>
<feature type="compositionally biased region" description="Basic residues" evidence="2">
    <location>
        <begin position="196"/>
        <end position="205"/>
    </location>
</feature>
<reference evidence="4" key="1">
    <citation type="submission" date="2024-07" db="EMBL/GenBank/DDBJ databases">
        <title>Two chromosome-level genome assemblies of Korean endemic species Abeliophyllum distichum and Forsythia ovata (Oleaceae).</title>
        <authorList>
            <person name="Jang H."/>
        </authorList>
    </citation>
    <scope>NUCLEOTIDE SEQUENCE [LARGE SCALE GENOMIC DNA]</scope>
</reference>
<dbReference type="AlphaFoldDB" id="A0ABD1THX4"/>
<organism evidence="3 4">
    <name type="scientific">Abeliophyllum distichum</name>
    <dbReference type="NCBI Taxonomy" id="126358"/>
    <lineage>
        <taxon>Eukaryota</taxon>
        <taxon>Viridiplantae</taxon>
        <taxon>Streptophyta</taxon>
        <taxon>Embryophyta</taxon>
        <taxon>Tracheophyta</taxon>
        <taxon>Spermatophyta</taxon>
        <taxon>Magnoliopsida</taxon>
        <taxon>eudicotyledons</taxon>
        <taxon>Gunneridae</taxon>
        <taxon>Pentapetalae</taxon>
        <taxon>asterids</taxon>
        <taxon>lamiids</taxon>
        <taxon>Lamiales</taxon>
        <taxon>Oleaceae</taxon>
        <taxon>Forsythieae</taxon>
        <taxon>Abeliophyllum</taxon>
    </lineage>
</organism>
<accession>A0ABD1THX4</accession>
<comment type="similarity">
    <text evidence="1">Belongs to the plant dehydrin family.</text>
</comment>
<feature type="region of interest" description="Disordered" evidence="2">
    <location>
        <begin position="96"/>
        <end position="205"/>
    </location>
</feature>
<keyword evidence="4" id="KW-1185">Reference proteome</keyword>
<evidence type="ECO:0000256" key="2">
    <source>
        <dbReference type="SAM" id="MobiDB-lite"/>
    </source>
</evidence>
<dbReference type="InterPro" id="IPR030513">
    <property type="entry name" value="Dehydrin_CS"/>
</dbReference>
<evidence type="ECO:0000256" key="1">
    <source>
        <dbReference type="ARBA" id="ARBA00008403"/>
    </source>
</evidence>
<sequence>MSFLVDLRDSTSTSFSATRIQWSYIRDKDGNPIQLTDQYGKPVKLTDEHGNRMHLTGVATIAGDDAGVMYVGTDTAAAGVVHGETGGRQIGTGVHTYEEQQQQQQLHRSSSSSSSSSEDDGQGGRRKKGLKEKIKEKLTSGKHIDKYETTTAHSATNASPTTTVGSATPTTTTVGSATSTTTPEHEKKGVMEKIKGKLPGHHRNH</sequence>